<feature type="region of interest" description="Disordered" evidence="1">
    <location>
        <begin position="1"/>
        <end position="58"/>
    </location>
</feature>
<dbReference type="EMBL" id="KZ613746">
    <property type="protein sequence ID" value="PMD65698.1"/>
    <property type="molecule type" value="Genomic_DNA"/>
</dbReference>
<evidence type="ECO:0000256" key="1">
    <source>
        <dbReference type="SAM" id="MobiDB-lite"/>
    </source>
</evidence>
<dbReference type="RefSeq" id="XP_024742602.1">
    <property type="nucleotide sequence ID" value="XM_024870871.1"/>
</dbReference>
<dbReference type="OrthoDB" id="5598695at2759"/>
<sequence>MSHNGESSASKISNGALYTPVSPTISPASGPVPRDPILYPISNPRSSSEEPLIRDGDTHRVVDDHIAARGSRGLGRISPPRQSQCELALEFKSQFGNQSGTKRRLSESDNHQAESASNTSFVIEPPQASARRHISKPELVPKPLLKDSLARSQRHVHYDMQITLQSRE</sequence>
<evidence type="ECO:0000313" key="2">
    <source>
        <dbReference type="EMBL" id="PMD65698.1"/>
    </source>
</evidence>
<evidence type="ECO:0000313" key="3">
    <source>
        <dbReference type="Proteomes" id="UP000235371"/>
    </source>
</evidence>
<dbReference type="GeneID" id="36578953"/>
<name>A0A2J6TRV3_9HELO</name>
<dbReference type="Proteomes" id="UP000235371">
    <property type="component" value="Unassembled WGS sequence"/>
</dbReference>
<keyword evidence="3" id="KW-1185">Reference proteome</keyword>
<proteinExistence type="predicted"/>
<gene>
    <name evidence="2" type="ORF">K444DRAFT_185096</name>
</gene>
<organism evidence="2 3">
    <name type="scientific">Hyaloscypha bicolor E</name>
    <dbReference type="NCBI Taxonomy" id="1095630"/>
    <lineage>
        <taxon>Eukaryota</taxon>
        <taxon>Fungi</taxon>
        <taxon>Dikarya</taxon>
        <taxon>Ascomycota</taxon>
        <taxon>Pezizomycotina</taxon>
        <taxon>Leotiomycetes</taxon>
        <taxon>Helotiales</taxon>
        <taxon>Hyaloscyphaceae</taxon>
        <taxon>Hyaloscypha</taxon>
        <taxon>Hyaloscypha bicolor</taxon>
    </lineage>
</organism>
<protein>
    <submittedName>
        <fullName evidence="2">Uncharacterized protein</fullName>
    </submittedName>
</protein>
<feature type="compositionally biased region" description="Polar residues" evidence="1">
    <location>
        <begin position="1"/>
        <end position="13"/>
    </location>
</feature>
<reference evidence="2 3" key="1">
    <citation type="submission" date="2016-04" db="EMBL/GenBank/DDBJ databases">
        <title>A degradative enzymes factory behind the ericoid mycorrhizal symbiosis.</title>
        <authorList>
            <consortium name="DOE Joint Genome Institute"/>
            <person name="Martino E."/>
            <person name="Morin E."/>
            <person name="Grelet G."/>
            <person name="Kuo A."/>
            <person name="Kohler A."/>
            <person name="Daghino S."/>
            <person name="Barry K."/>
            <person name="Choi C."/>
            <person name="Cichocki N."/>
            <person name="Clum A."/>
            <person name="Copeland A."/>
            <person name="Hainaut M."/>
            <person name="Haridas S."/>
            <person name="Labutti K."/>
            <person name="Lindquist E."/>
            <person name="Lipzen A."/>
            <person name="Khouja H.-R."/>
            <person name="Murat C."/>
            <person name="Ohm R."/>
            <person name="Olson A."/>
            <person name="Spatafora J."/>
            <person name="Veneault-Fourrey C."/>
            <person name="Henrissat B."/>
            <person name="Grigoriev I."/>
            <person name="Martin F."/>
            <person name="Perotto S."/>
        </authorList>
    </citation>
    <scope>NUCLEOTIDE SEQUENCE [LARGE SCALE GENOMIC DNA]</scope>
    <source>
        <strain evidence="2 3">E</strain>
    </source>
</reference>
<feature type="region of interest" description="Disordered" evidence="1">
    <location>
        <begin position="94"/>
        <end position="139"/>
    </location>
</feature>
<feature type="compositionally biased region" description="Basic and acidic residues" evidence="1">
    <location>
        <begin position="47"/>
        <end position="58"/>
    </location>
</feature>
<dbReference type="STRING" id="1095630.A0A2J6TRV3"/>
<dbReference type="AlphaFoldDB" id="A0A2J6TRV3"/>
<dbReference type="InParanoid" id="A0A2J6TRV3"/>
<accession>A0A2J6TRV3</accession>